<gene>
    <name evidence="1" type="ORF">J1N35_004576</name>
</gene>
<reference evidence="1 2" key="1">
    <citation type="journal article" date="2021" name="Plant Biotechnol. J.">
        <title>Multi-omics assisted identification of the key and species-specific regulatory components of drought-tolerant mechanisms in Gossypium stocksii.</title>
        <authorList>
            <person name="Yu D."/>
            <person name="Ke L."/>
            <person name="Zhang D."/>
            <person name="Wu Y."/>
            <person name="Sun Y."/>
            <person name="Mei J."/>
            <person name="Sun J."/>
            <person name="Sun Y."/>
        </authorList>
    </citation>
    <scope>NUCLEOTIDE SEQUENCE [LARGE SCALE GENOMIC DNA]</scope>
    <source>
        <strain evidence="2">cv. E1</strain>
        <tissue evidence="1">Leaf</tissue>
    </source>
</reference>
<keyword evidence="2" id="KW-1185">Reference proteome</keyword>
<dbReference type="Proteomes" id="UP000828251">
    <property type="component" value="Unassembled WGS sequence"/>
</dbReference>
<evidence type="ECO:0000313" key="2">
    <source>
        <dbReference type="Proteomes" id="UP000828251"/>
    </source>
</evidence>
<evidence type="ECO:0000313" key="1">
    <source>
        <dbReference type="EMBL" id="KAH1121416.1"/>
    </source>
</evidence>
<sequence>MSQTLGVHGIQTPNYAYDFFVPERPHILNDPSDDSFLLPLYALEARFYFPCIRSSVISFKNTRSPPINFVGFPGGLWWLTSSIAADGSSPNGYRRGDSREVVKALGANPKKRTWPRIAKYDLGLEEPRNFFCSYCRMRPCP</sequence>
<accession>A0A9D4AIG8</accession>
<protein>
    <submittedName>
        <fullName evidence="1">Uncharacterized protein</fullName>
    </submittedName>
</protein>
<dbReference type="AlphaFoldDB" id="A0A9D4AIG8"/>
<comment type="caution">
    <text evidence="1">The sequence shown here is derived from an EMBL/GenBank/DDBJ whole genome shotgun (WGS) entry which is preliminary data.</text>
</comment>
<dbReference type="EMBL" id="JAIQCV010000002">
    <property type="protein sequence ID" value="KAH1121416.1"/>
    <property type="molecule type" value="Genomic_DNA"/>
</dbReference>
<dbReference type="OrthoDB" id="10604217at2759"/>
<proteinExistence type="predicted"/>
<name>A0A9D4AIG8_9ROSI</name>
<organism evidence="1 2">
    <name type="scientific">Gossypium stocksii</name>
    <dbReference type="NCBI Taxonomy" id="47602"/>
    <lineage>
        <taxon>Eukaryota</taxon>
        <taxon>Viridiplantae</taxon>
        <taxon>Streptophyta</taxon>
        <taxon>Embryophyta</taxon>
        <taxon>Tracheophyta</taxon>
        <taxon>Spermatophyta</taxon>
        <taxon>Magnoliopsida</taxon>
        <taxon>eudicotyledons</taxon>
        <taxon>Gunneridae</taxon>
        <taxon>Pentapetalae</taxon>
        <taxon>rosids</taxon>
        <taxon>malvids</taxon>
        <taxon>Malvales</taxon>
        <taxon>Malvaceae</taxon>
        <taxon>Malvoideae</taxon>
        <taxon>Gossypium</taxon>
    </lineage>
</organism>